<evidence type="ECO:0000259" key="7">
    <source>
        <dbReference type="PROSITE" id="PS51918"/>
    </source>
</evidence>
<evidence type="ECO:0000313" key="9">
    <source>
        <dbReference type="Proteomes" id="UP001595696"/>
    </source>
</evidence>
<dbReference type="PROSITE" id="PS51918">
    <property type="entry name" value="RADICAL_SAM"/>
    <property type="match status" value="1"/>
</dbReference>
<dbReference type="Pfam" id="PF04055">
    <property type="entry name" value="Radical_SAM"/>
    <property type="match status" value="1"/>
</dbReference>
<dbReference type="SMART" id="SM00729">
    <property type="entry name" value="Elp3"/>
    <property type="match status" value="1"/>
</dbReference>
<dbReference type="InterPro" id="IPR017200">
    <property type="entry name" value="PqqE-like"/>
</dbReference>
<gene>
    <name evidence="8" type="ORF">ACFO0B_14015</name>
</gene>
<dbReference type="InterPro" id="IPR007197">
    <property type="entry name" value="rSAM"/>
</dbReference>
<keyword evidence="9" id="KW-1185">Reference proteome</keyword>
<accession>A0ABV8DUC5</accession>
<reference evidence="9" key="1">
    <citation type="journal article" date="2019" name="Int. J. Syst. Evol. Microbiol.">
        <title>The Global Catalogue of Microorganisms (GCM) 10K type strain sequencing project: providing services to taxonomists for standard genome sequencing and annotation.</title>
        <authorList>
            <consortium name="The Broad Institute Genomics Platform"/>
            <consortium name="The Broad Institute Genome Sequencing Center for Infectious Disease"/>
            <person name="Wu L."/>
            <person name="Ma J."/>
        </authorList>
    </citation>
    <scope>NUCLEOTIDE SEQUENCE [LARGE SCALE GENOMIC DNA]</scope>
    <source>
        <strain evidence="9">CGMCC 4.7330</strain>
    </source>
</reference>
<dbReference type="Gene3D" id="3.20.20.70">
    <property type="entry name" value="Aldolase class I"/>
    <property type="match status" value="1"/>
</dbReference>
<comment type="cofactor">
    <cofactor evidence="1">
        <name>[4Fe-4S] cluster</name>
        <dbReference type="ChEBI" id="CHEBI:49883"/>
    </cofactor>
</comment>
<evidence type="ECO:0000256" key="6">
    <source>
        <dbReference type="ARBA" id="ARBA00023014"/>
    </source>
</evidence>
<dbReference type="EMBL" id="JBHSAX010000013">
    <property type="protein sequence ID" value="MFC3963107.1"/>
    <property type="molecule type" value="Genomic_DNA"/>
</dbReference>
<dbReference type="PIRSF" id="PIRSF037420">
    <property type="entry name" value="PQQ_syn_pqqE"/>
    <property type="match status" value="1"/>
</dbReference>
<dbReference type="SFLD" id="SFLDG01386">
    <property type="entry name" value="main_SPASM_domain-containing"/>
    <property type="match status" value="1"/>
</dbReference>
<keyword evidence="4" id="KW-0479">Metal-binding</keyword>
<protein>
    <submittedName>
        <fullName evidence="8">Radical SAM protein</fullName>
    </submittedName>
</protein>
<comment type="caution">
    <text evidence="8">The sequence shown here is derived from an EMBL/GenBank/DDBJ whole genome shotgun (WGS) entry which is preliminary data.</text>
</comment>
<keyword evidence="3" id="KW-0949">S-adenosyl-L-methionine</keyword>
<dbReference type="PANTHER" id="PTHR11228">
    <property type="entry name" value="RADICAL SAM DOMAIN PROTEIN"/>
    <property type="match status" value="1"/>
</dbReference>
<dbReference type="RefSeq" id="WP_378612841.1">
    <property type="nucleotide sequence ID" value="NZ_JBHSAX010000013.1"/>
</dbReference>
<sequence>MTDFGANVQIMITERCNLRCVHCAVPEEDSPVTEELTTDEWRSFIELIAAEGVAALTISGGEATLRSDAPLLLEAAAQRIARVTLLTNGLIRNSAMAEFVAVQRRHRNVGIHVSLDGASAATHDLIRGPGTFRAITARLEVLRDAGGAVTGVHTVLHQGNLDEFDAMVAMVTGLGASVWTVFPVAALGRARRSELVGLTAEQWAEVTERLSRLRTEPGLDIGQMGPVLTDDWPAELPITPRGRSEISNNVVVGPDGAIFTCPPLREHPIGAVRSQHTAGDWRTTLRAGSEVAEAVCRDCRFRLLCTGIDHEKPFRLRERPPGADHPDAILADRLSTLSNGGR</sequence>
<proteinExistence type="predicted"/>
<keyword evidence="2" id="KW-0004">4Fe-4S</keyword>
<name>A0ABV8DUC5_9NOCA</name>
<dbReference type="InterPro" id="IPR058240">
    <property type="entry name" value="rSAM_sf"/>
</dbReference>
<dbReference type="CDD" id="cd01335">
    <property type="entry name" value="Radical_SAM"/>
    <property type="match status" value="1"/>
</dbReference>
<dbReference type="PANTHER" id="PTHR11228:SF7">
    <property type="entry name" value="PQQA PEPTIDE CYCLASE"/>
    <property type="match status" value="1"/>
</dbReference>
<evidence type="ECO:0000256" key="3">
    <source>
        <dbReference type="ARBA" id="ARBA00022691"/>
    </source>
</evidence>
<dbReference type="SFLD" id="SFLDS00029">
    <property type="entry name" value="Radical_SAM"/>
    <property type="match status" value="1"/>
</dbReference>
<dbReference type="SUPFAM" id="SSF102114">
    <property type="entry name" value="Radical SAM enzymes"/>
    <property type="match status" value="1"/>
</dbReference>
<organism evidence="8 9">
    <name type="scientific">Nocardia jiangsuensis</name>
    <dbReference type="NCBI Taxonomy" id="1691563"/>
    <lineage>
        <taxon>Bacteria</taxon>
        <taxon>Bacillati</taxon>
        <taxon>Actinomycetota</taxon>
        <taxon>Actinomycetes</taxon>
        <taxon>Mycobacteriales</taxon>
        <taxon>Nocardiaceae</taxon>
        <taxon>Nocardia</taxon>
    </lineage>
</organism>
<keyword evidence="6" id="KW-0411">Iron-sulfur</keyword>
<keyword evidence="5" id="KW-0408">Iron</keyword>
<feature type="domain" description="Radical SAM core" evidence="7">
    <location>
        <begin position="2"/>
        <end position="220"/>
    </location>
</feature>
<evidence type="ECO:0000256" key="2">
    <source>
        <dbReference type="ARBA" id="ARBA00022485"/>
    </source>
</evidence>
<dbReference type="InterPro" id="IPR050377">
    <property type="entry name" value="Radical_SAM_PqqE_MftC-like"/>
</dbReference>
<dbReference type="SFLD" id="SFLDG01067">
    <property type="entry name" value="SPASM/twitch_domain_containing"/>
    <property type="match status" value="1"/>
</dbReference>
<dbReference type="InterPro" id="IPR013785">
    <property type="entry name" value="Aldolase_TIM"/>
</dbReference>
<evidence type="ECO:0000256" key="4">
    <source>
        <dbReference type="ARBA" id="ARBA00022723"/>
    </source>
</evidence>
<dbReference type="Proteomes" id="UP001595696">
    <property type="component" value="Unassembled WGS sequence"/>
</dbReference>
<evidence type="ECO:0000313" key="8">
    <source>
        <dbReference type="EMBL" id="MFC3963107.1"/>
    </source>
</evidence>
<evidence type="ECO:0000256" key="1">
    <source>
        <dbReference type="ARBA" id="ARBA00001966"/>
    </source>
</evidence>
<evidence type="ECO:0000256" key="5">
    <source>
        <dbReference type="ARBA" id="ARBA00023004"/>
    </source>
</evidence>
<dbReference type="InterPro" id="IPR006638">
    <property type="entry name" value="Elp3/MiaA/NifB-like_rSAM"/>
</dbReference>